<evidence type="ECO:0000256" key="5">
    <source>
        <dbReference type="ARBA" id="ARBA00023242"/>
    </source>
</evidence>
<protein>
    <submittedName>
        <fullName evidence="8">Uncharacterized protein</fullName>
    </submittedName>
</protein>
<gene>
    <name evidence="8" type="ORF">SCODWIG_02047</name>
</gene>
<dbReference type="AlphaFoldDB" id="A0A376B6G7"/>
<keyword evidence="4" id="KW-0158">Chromosome</keyword>
<dbReference type="InterPro" id="IPR018464">
    <property type="entry name" value="CENP-O"/>
</dbReference>
<evidence type="ECO:0000256" key="3">
    <source>
        <dbReference type="ARBA" id="ARBA00007321"/>
    </source>
</evidence>
<evidence type="ECO:0000256" key="4">
    <source>
        <dbReference type="ARBA" id="ARBA00022454"/>
    </source>
</evidence>
<evidence type="ECO:0000313" key="8">
    <source>
        <dbReference type="EMBL" id="SSD60286.1"/>
    </source>
</evidence>
<feature type="coiled-coil region" evidence="7">
    <location>
        <begin position="6"/>
        <end position="47"/>
    </location>
</feature>
<dbReference type="GO" id="GO:0005634">
    <property type="term" value="C:nucleus"/>
    <property type="evidence" value="ECO:0007669"/>
    <property type="project" value="UniProtKB-SubCell"/>
</dbReference>
<evidence type="ECO:0000256" key="7">
    <source>
        <dbReference type="SAM" id="Coils"/>
    </source>
</evidence>
<dbReference type="Proteomes" id="UP000262825">
    <property type="component" value="Unassembled WGS sequence"/>
</dbReference>
<dbReference type="EMBL" id="UFAJ01000316">
    <property type="protein sequence ID" value="SSD60286.1"/>
    <property type="molecule type" value="Genomic_DNA"/>
</dbReference>
<evidence type="ECO:0000256" key="2">
    <source>
        <dbReference type="ARBA" id="ARBA00004584"/>
    </source>
</evidence>
<dbReference type="Pfam" id="PF09496">
    <property type="entry name" value="CENP-O"/>
    <property type="match status" value="1"/>
</dbReference>
<accession>A0A376B6G7</accession>
<dbReference type="GO" id="GO:0000776">
    <property type="term" value="C:kinetochore"/>
    <property type="evidence" value="ECO:0007669"/>
    <property type="project" value="InterPro"/>
</dbReference>
<keyword evidence="9" id="KW-1185">Reference proteome</keyword>
<keyword evidence="5" id="KW-0539">Nucleus</keyword>
<evidence type="ECO:0000313" key="9">
    <source>
        <dbReference type="Proteomes" id="UP000262825"/>
    </source>
</evidence>
<sequence>MDAEDLETYKQDINALNEEIQLLEREKERLTKELEKEKEKLGSINKVTSKITNDHTDTVTKCENTLYNNLPELYKILKPPNDTSNTFHTHTDHNINTNNDSLLGISTEKNLQHDLLISNYPRNESFDAKNQHFPHTATIYENNTATRDEKETNNTKELQELINLEKCYRLMFGITLFPLIDPDNLLSMKNRNKTIDQLKDVTDTSSLLLVGLRLDVFNDYTQNFEAPYYLIFKKSFKDNKHWVIFKHTIPTCVVGDDENMEILKNENIGPLLSFDDIYLFGKLIYQDVYYWVQRKTFILHYCQTYNGNKLTELAYDDKGFTFLKFKYSNHDYKFEINERNIITKINNEDVTNQKKGIIDCLTYEIT</sequence>
<keyword evidence="7" id="KW-0175">Coiled coil</keyword>
<dbReference type="VEuPathDB" id="FungiDB:SCODWIG_02047"/>
<evidence type="ECO:0000256" key="6">
    <source>
        <dbReference type="ARBA" id="ARBA00023328"/>
    </source>
</evidence>
<comment type="subcellular location">
    <subcellularLocation>
        <location evidence="2">Chromosome</location>
        <location evidence="2">Centromere</location>
    </subcellularLocation>
    <subcellularLocation>
        <location evidence="1">Nucleus</location>
    </subcellularLocation>
</comment>
<organism evidence="8 9">
    <name type="scientific">Saccharomycodes ludwigii</name>
    <dbReference type="NCBI Taxonomy" id="36035"/>
    <lineage>
        <taxon>Eukaryota</taxon>
        <taxon>Fungi</taxon>
        <taxon>Dikarya</taxon>
        <taxon>Ascomycota</taxon>
        <taxon>Saccharomycotina</taxon>
        <taxon>Saccharomycetes</taxon>
        <taxon>Saccharomycodales</taxon>
        <taxon>Saccharomycodaceae</taxon>
        <taxon>Saccharomycodes</taxon>
    </lineage>
</organism>
<name>A0A376B6G7_9ASCO</name>
<evidence type="ECO:0000256" key="1">
    <source>
        <dbReference type="ARBA" id="ARBA00004123"/>
    </source>
</evidence>
<keyword evidence="6" id="KW-0137">Centromere</keyword>
<proteinExistence type="inferred from homology"/>
<reference evidence="9" key="1">
    <citation type="submission" date="2018-06" db="EMBL/GenBank/DDBJ databases">
        <authorList>
            <person name="Guldener U."/>
        </authorList>
    </citation>
    <scope>NUCLEOTIDE SEQUENCE [LARGE SCALE GENOMIC DNA]</scope>
    <source>
        <strain evidence="9">UTAD17</strain>
    </source>
</reference>
<comment type="similarity">
    <text evidence="3">Belongs to the CENP-O/MCM21 family.</text>
</comment>